<keyword evidence="5 12" id="KW-0378">Hydrolase</keyword>
<evidence type="ECO:0000256" key="10">
    <source>
        <dbReference type="ARBA" id="ARBA00048336"/>
    </source>
</evidence>
<keyword evidence="16" id="KW-1185">Reference proteome</keyword>
<evidence type="ECO:0000313" key="16">
    <source>
        <dbReference type="Proteomes" id="UP001180020"/>
    </source>
</evidence>
<dbReference type="PANTHER" id="PTHR14732:SF0">
    <property type="entry name" value="RNA POLYMERASE II SUBUNIT B1 CTD PHOSPHATASE RPAP2-RELATED"/>
    <property type="match status" value="1"/>
</dbReference>
<comment type="subcellular location">
    <subcellularLocation>
        <location evidence="1 12">Nucleus</location>
    </subcellularLocation>
</comment>
<keyword evidence="6 12" id="KW-0862">Zinc</keyword>
<dbReference type="PROSITE" id="PS51479">
    <property type="entry name" value="ZF_RTR1"/>
    <property type="match status" value="1"/>
</dbReference>
<evidence type="ECO:0000313" key="15">
    <source>
        <dbReference type="EMBL" id="KAK1295402.1"/>
    </source>
</evidence>
<protein>
    <recommendedName>
        <fullName evidence="12">RNA polymerase II subunit B1 CTD phosphatase RPAP2 homolog</fullName>
        <ecNumber evidence="12">3.1.3.16</ecNumber>
    </recommendedName>
</protein>
<evidence type="ECO:0000256" key="3">
    <source>
        <dbReference type="ARBA" id="ARBA00022723"/>
    </source>
</evidence>
<comment type="catalytic activity">
    <reaction evidence="9 12">
        <text>O-phospho-L-seryl-[protein] + H2O = L-seryl-[protein] + phosphate</text>
        <dbReference type="Rhea" id="RHEA:20629"/>
        <dbReference type="Rhea" id="RHEA-COMP:9863"/>
        <dbReference type="Rhea" id="RHEA-COMP:11604"/>
        <dbReference type="ChEBI" id="CHEBI:15377"/>
        <dbReference type="ChEBI" id="CHEBI:29999"/>
        <dbReference type="ChEBI" id="CHEBI:43474"/>
        <dbReference type="ChEBI" id="CHEBI:83421"/>
        <dbReference type="EC" id="3.1.3.16"/>
    </reaction>
</comment>
<feature type="compositionally biased region" description="Basic and acidic residues" evidence="13">
    <location>
        <begin position="238"/>
        <end position="248"/>
    </location>
</feature>
<dbReference type="Proteomes" id="UP001180020">
    <property type="component" value="Unassembled WGS sequence"/>
</dbReference>
<evidence type="ECO:0000256" key="5">
    <source>
        <dbReference type="ARBA" id="ARBA00022801"/>
    </source>
</evidence>
<comment type="caution">
    <text evidence="15">The sequence shown here is derived from an EMBL/GenBank/DDBJ whole genome shotgun (WGS) entry which is preliminary data.</text>
</comment>
<keyword evidence="7 12" id="KW-0904">Protein phosphatase</keyword>
<evidence type="ECO:0000256" key="13">
    <source>
        <dbReference type="SAM" id="MobiDB-lite"/>
    </source>
</evidence>
<dbReference type="Pfam" id="PF04181">
    <property type="entry name" value="RPAP2_Rtr1"/>
    <property type="match status" value="1"/>
</dbReference>
<organism evidence="15 16">
    <name type="scientific">Acorus calamus</name>
    <name type="common">Sweet flag</name>
    <dbReference type="NCBI Taxonomy" id="4465"/>
    <lineage>
        <taxon>Eukaryota</taxon>
        <taxon>Viridiplantae</taxon>
        <taxon>Streptophyta</taxon>
        <taxon>Embryophyta</taxon>
        <taxon>Tracheophyta</taxon>
        <taxon>Spermatophyta</taxon>
        <taxon>Magnoliopsida</taxon>
        <taxon>Liliopsida</taxon>
        <taxon>Acoraceae</taxon>
        <taxon>Acorus</taxon>
    </lineage>
</organism>
<feature type="compositionally biased region" description="Basic and acidic residues" evidence="13">
    <location>
        <begin position="180"/>
        <end position="198"/>
    </location>
</feature>
<dbReference type="GO" id="GO:0005737">
    <property type="term" value="C:cytoplasm"/>
    <property type="evidence" value="ECO:0007669"/>
    <property type="project" value="TreeGrafter"/>
</dbReference>
<evidence type="ECO:0000256" key="7">
    <source>
        <dbReference type="ARBA" id="ARBA00022912"/>
    </source>
</evidence>
<proteinExistence type="inferred from homology"/>
<evidence type="ECO:0000256" key="4">
    <source>
        <dbReference type="ARBA" id="ARBA00022771"/>
    </source>
</evidence>
<dbReference type="GO" id="GO:0008420">
    <property type="term" value="F:RNA polymerase II CTD heptapeptide repeat phosphatase activity"/>
    <property type="evidence" value="ECO:0007669"/>
    <property type="project" value="UniProtKB-UniRule"/>
</dbReference>
<evidence type="ECO:0000259" key="14">
    <source>
        <dbReference type="PROSITE" id="PS51479"/>
    </source>
</evidence>
<gene>
    <name evidence="15" type="ORF">QJS10_CPA16g01731</name>
</gene>
<dbReference type="GO" id="GO:0005634">
    <property type="term" value="C:nucleus"/>
    <property type="evidence" value="ECO:0007669"/>
    <property type="project" value="UniProtKB-SubCell"/>
</dbReference>
<evidence type="ECO:0000256" key="8">
    <source>
        <dbReference type="ARBA" id="ARBA00023242"/>
    </source>
</evidence>
<dbReference type="EMBL" id="JAUJYO010000016">
    <property type="protein sequence ID" value="KAK1295402.1"/>
    <property type="molecule type" value="Genomic_DNA"/>
</dbReference>
<dbReference type="GO" id="GO:0008270">
    <property type="term" value="F:zinc ion binding"/>
    <property type="evidence" value="ECO:0007669"/>
    <property type="project" value="UniProtKB-KW"/>
</dbReference>
<comment type="similarity">
    <text evidence="2 11 12">Belongs to the RPAP2 family.</text>
</comment>
<dbReference type="PANTHER" id="PTHR14732">
    <property type="entry name" value="RNA POLYMERASE II SUBUNIT B1 CTD PHOSPHATASE RPAP2-RELATED"/>
    <property type="match status" value="1"/>
</dbReference>
<reference evidence="15" key="2">
    <citation type="submission" date="2023-06" db="EMBL/GenBank/DDBJ databases">
        <authorList>
            <person name="Ma L."/>
            <person name="Liu K.-W."/>
            <person name="Li Z."/>
            <person name="Hsiao Y.-Y."/>
            <person name="Qi Y."/>
            <person name="Fu T."/>
            <person name="Tang G."/>
            <person name="Zhang D."/>
            <person name="Sun W.-H."/>
            <person name="Liu D.-K."/>
            <person name="Li Y."/>
            <person name="Chen G.-Z."/>
            <person name="Liu X.-D."/>
            <person name="Liao X.-Y."/>
            <person name="Jiang Y.-T."/>
            <person name="Yu X."/>
            <person name="Hao Y."/>
            <person name="Huang J."/>
            <person name="Zhao X.-W."/>
            <person name="Ke S."/>
            <person name="Chen Y.-Y."/>
            <person name="Wu W.-L."/>
            <person name="Hsu J.-L."/>
            <person name="Lin Y.-F."/>
            <person name="Huang M.-D."/>
            <person name="Li C.-Y."/>
            <person name="Huang L."/>
            <person name="Wang Z.-W."/>
            <person name="Zhao X."/>
            <person name="Zhong W.-Y."/>
            <person name="Peng D.-H."/>
            <person name="Ahmad S."/>
            <person name="Lan S."/>
            <person name="Zhang J.-S."/>
            <person name="Tsai W.-C."/>
            <person name="Van De Peer Y."/>
            <person name="Liu Z.-J."/>
        </authorList>
    </citation>
    <scope>NUCLEOTIDE SEQUENCE</scope>
    <source>
        <strain evidence="15">CP</strain>
        <tissue evidence="15">Leaves</tissue>
    </source>
</reference>
<comment type="function">
    <text evidence="12">Putative RNA polymerase II subunit B1 C-terminal domain (CTD) phosphatase involved in RNA polymerase II transcription regulation.</text>
</comment>
<evidence type="ECO:0000256" key="6">
    <source>
        <dbReference type="ARBA" id="ARBA00022833"/>
    </source>
</evidence>
<feature type="domain" description="RTR1-type" evidence="14">
    <location>
        <begin position="34"/>
        <end position="119"/>
    </location>
</feature>
<dbReference type="GO" id="GO:0043175">
    <property type="term" value="F:RNA polymerase core enzyme binding"/>
    <property type="evidence" value="ECO:0007669"/>
    <property type="project" value="UniProtKB-UniRule"/>
</dbReference>
<dbReference type="Gene3D" id="1.25.40.820">
    <property type="match status" value="1"/>
</dbReference>
<name>A0AAV9D5A8_ACOCL</name>
<sequence length="542" mass="59198">MARDPPRTSVKDAVHKIQSSLIESSSHVESKLLAAGSLLSRPDYEDVVVERSISGLCGYPVCGRSLPSDRPRKGRYRISLSEHRVYDLQETYKYCSSGCLVSSRAFSSSLEDGRPVDAAMDRAKIDRVMRMFEGLSLDGRDGDLGMSKVKITEKSDRTVGEAPFEEWVGPPNAIEGYVPLRDHGDPSSSKVEGKDETKKKKPKSYGDPPKSLQESSDAVGGKSEPDKSTLKSSLKTSGTKDPKRSVKWADENETKNLVERESAYEDVESSLRLASAEACAAALAQAAEAAASGKLDADNAVAEAGLVIIPPPVEPEGKDDDDDDNGMDIEMDRGLGKWPKKPVLLDTDVFDTEDSWHDAPPEGFSLTMSPFGTMWMALFGWVTCSSVAYVYGRDESSCEEFLSVNGREYPFKIVLGDGRSAEIKQTLAGCIARVLPGLVSDLRLPTSVTAMEQSIGRLLETMSFVDALPPFKTSQWRVVILLFLDALSVHRIPALTQHLSSRRMLQQRVLSTAEVGADEYEVMKDLVIPLGRMPQFSAQSGA</sequence>
<dbReference type="InterPro" id="IPR039693">
    <property type="entry name" value="Rtr1/RPAP2"/>
</dbReference>
<feature type="region of interest" description="Disordered" evidence="13">
    <location>
        <begin position="155"/>
        <end position="248"/>
    </location>
</feature>
<evidence type="ECO:0000256" key="1">
    <source>
        <dbReference type="ARBA" id="ARBA00004123"/>
    </source>
</evidence>
<keyword evidence="8 12" id="KW-0539">Nucleus</keyword>
<reference evidence="15" key="1">
    <citation type="journal article" date="2023" name="Nat. Commun.">
        <title>Diploid and tetraploid genomes of Acorus and the evolution of monocots.</title>
        <authorList>
            <person name="Ma L."/>
            <person name="Liu K.W."/>
            <person name="Li Z."/>
            <person name="Hsiao Y.Y."/>
            <person name="Qi Y."/>
            <person name="Fu T."/>
            <person name="Tang G.D."/>
            <person name="Zhang D."/>
            <person name="Sun W.H."/>
            <person name="Liu D.K."/>
            <person name="Li Y."/>
            <person name="Chen G.Z."/>
            <person name="Liu X.D."/>
            <person name="Liao X.Y."/>
            <person name="Jiang Y.T."/>
            <person name="Yu X."/>
            <person name="Hao Y."/>
            <person name="Huang J."/>
            <person name="Zhao X.W."/>
            <person name="Ke S."/>
            <person name="Chen Y.Y."/>
            <person name="Wu W.L."/>
            <person name="Hsu J.L."/>
            <person name="Lin Y.F."/>
            <person name="Huang M.D."/>
            <person name="Li C.Y."/>
            <person name="Huang L."/>
            <person name="Wang Z.W."/>
            <person name="Zhao X."/>
            <person name="Zhong W.Y."/>
            <person name="Peng D.H."/>
            <person name="Ahmad S."/>
            <person name="Lan S."/>
            <person name="Zhang J.S."/>
            <person name="Tsai W.C."/>
            <person name="Van de Peer Y."/>
            <person name="Liu Z.J."/>
        </authorList>
    </citation>
    <scope>NUCLEOTIDE SEQUENCE</scope>
    <source>
        <strain evidence="15">CP</strain>
    </source>
</reference>
<comment type="catalytic activity">
    <reaction evidence="10 12">
        <text>O-phospho-L-threonyl-[protein] + H2O = L-threonyl-[protein] + phosphate</text>
        <dbReference type="Rhea" id="RHEA:47004"/>
        <dbReference type="Rhea" id="RHEA-COMP:11060"/>
        <dbReference type="Rhea" id="RHEA-COMP:11605"/>
        <dbReference type="ChEBI" id="CHEBI:15377"/>
        <dbReference type="ChEBI" id="CHEBI:30013"/>
        <dbReference type="ChEBI" id="CHEBI:43474"/>
        <dbReference type="ChEBI" id="CHEBI:61977"/>
        <dbReference type="EC" id="3.1.3.16"/>
    </reaction>
</comment>
<evidence type="ECO:0000256" key="9">
    <source>
        <dbReference type="ARBA" id="ARBA00047761"/>
    </source>
</evidence>
<evidence type="ECO:0000256" key="12">
    <source>
        <dbReference type="RuleBase" id="RU367080"/>
    </source>
</evidence>
<accession>A0AAV9D5A8</accession>
<keyword evidence="3 12" id="KW-0479">Metal-binding</keyword>
<keyword evidence="4 12" id="KW-0863">Zinc-finger</keyword>
<evidence type="ECO:0000256" key="11">
    <source>
        <dbReference type="PROSITE-ProRule" id="PRU00812"/>
    </source>
</evidence>
<dbReference type="InterPro" id="IPR038534">
    <property type="entry name" value="Rtr1/RPAP2_sf"/>
</dbReference>
<dbReference type="InterPro" id="IPR007308">
    <property type="entry name" value="Rtr1/RPAP2_dom"/>
</dbReference>
<evidence type="ECO:0000256" key="2">
    <source>
        <dbReference type="ARBA" id="ARBA00005676"/>
    </source>
</evidence>
<dbReference type="AlphaFoldDB" id="A0AAV9D5A8"/>
<dbReference type="EC" id="3.1.3.16" evidence="12"/>